<evidence type="ECO:0000313" key="1">
    <source>
        <dbReference type="EMBL" id="KYH23898.1"/>
    </source>
</evidence>
<evidence type="ECO:0008006" key="3">
    <source>
        <dbReference type="Google" id="ProtNLM"/>
    </source>
</evidence>
<name>A0A151A868_9EURY</name>
<evidence type="ECO:0000313" key="2">
    <source>
        <dbReference type="Proteomes" id="UP000075321"/>
    </source>
</evidence>
<reference evidence="1 2" key="1">
    <citation type="submission" date="2016-02" db="EMBL/GenBank/DDBJ databases">
        <title>Genome sequence of Halalkalicoccus paucihalophilus DSM 24557.</title>
        <authorList>
            <person name="Poehlein A."/>
            <person name="Daniel R."/>
        </authorList>
    </citation>
    <scope>NUCLEOTIDE SEQUENCE [LARGE SCALE GENOMIC DNA]</scope>
    <source>
        <strain evidence="1 2">DSM 24557</strain>
    </source>
</reference>
<protein>
    <recommendedName>
        <fullName evidence="3">TNase-like domain-containing protein</fullName>
    </recommendedName>
</protein>
<dbReference type="SUPFAM" id="SSF50199">
    <property type="entry name" value="Staphylococcal nuclease"/>
    <property type="match status" value="1"/>
</dbReference>
<sequence>MELWQYRADVERVVDGDTLDLRIDLGFGVILTGDEARVRLRDVDTAEIYGTSKDSEEYAAGQRHKEFVKEWVANGTDQEWPFFIETRKDDERGKYGRWLAVIIRRSDQAVLNDDLVDEFGDTVRS</sequence>
<dbReference type="Proteomes" id="UP000075321">
    <property type="component" value="Unassembled WGS sequence"/>
</dbReference>
<dbReference type="EMBL" id="LTAZ01000017">
    <property type="protein sequence ID" value="KYH23898.1"/>
    <property type="molecule type" value="Genomic_DNA"/>
</dbReference>
<dbReference type="OrthoDB" id="382875at2157"/>
<comment type="caution">
    <text evidence="1">The sequence shown here is derived from an EMBL/GenBank/DDBJ whole genome shotgun (WGS) entry which is preliminary data.</text>
</comment>
<accession>A0A151A868</accession>
<keyword evidence="2" id="KW-1185">Reference proteome</keyword>
<organism evidence="1 2">
    <name type="scientific">Halalkalicoccus paucihalophilus</name>
    <dbReference type="NCBI Taxonomy" id="1008153"/>
    <lineage>
        <taxon>Archaea</taxon>
        <taxon>Methanobacteriati</taxon>
        <taxon>Methanobacteriota</taxon>
        <taxon>Stenosarchaea group</taxon>
        <taxon>Halobacteria</taxon>
        <taxon>Halobacteriales</taxon>
        <taxon>Halococcaceae</taxon>
        <taxon>Halalkalicoccus</taxon>
    </lineage>
</organism>
<proteinExistence type="predicted"/>
<dbReference type="RefSeq" id="WP_066385618.1">
    <property type="nucleotide sequence ID" value="NZ_LTAZ01000017.1"/>
</dbReference>
<dbReference type="AlphaFoldDB" id="A0A151A868"/>
<gene>
    <name evidence="1" type="ORF">HAPAU_39770</name>
</gene>
<dbReference type="InterPro" id="IPR035437">
    <property type="entry name" value="SNase_OB-fold_sf"/>
</dbReference>
<dbReference type="Gene3D" id="2.40.50.90">
    <property type="match status" value="1"/>
</dbReference>
<dbReference type="PATRIC" id="fig|1008153.3.peg.4258"/>